<accession>C9LWI0</accession>
<dbReference type="Proteomes" id="UP000003505">
    <property type="component" value="Unassembled WGS sequence"/>
</dbReference>
<reference evidence="6 7" key="1">
    <citation type="submission" date="2009-09" db="EMBL/GenBank/DDBJ databases">
        <authorList>
            <person name="Weinstock G."/>
            <person name="Sodergren E."/>
            <person name="Clifton S."/>
            <person name="Fulton L."/>
            <person name="Fulton B."/>
            <person name="Courtney L."/>
            <person name="Fronick C."/>
            <person name="Harrison M."/>
            <person name="Strong C."/>
            <person name="Farmer C."/>
            <person name="Delahaunty K."/>
            <person name="Markovic C."/>
            <person name="Hall O."/>
            <person name="Minx P."/>
            <person name="Tomlinson C."/>
            <person name="Mitreva M."/>
            <person name="Nelson J."/>
            <person name="Hou S."/>
            <person name="Wollam A."/>
            <person name="Pepin K.H."/>
            <person name="Johnson M."/>
            <person name="Bhonagiri V."/>
            <person name="Nash W.E."/>
            <person name="Warren W."/>
            <person name="Chinwalla A."/>
            <person name="Mardis E.R."/>
            <person name="Wilson R.K."/>
        </authorList>
    </citation>
    <scope>NUCLEOTIDE SEQUENCE [LARGE SCALE GENOMIC DNA]</scope>
    <source>
        <strain evidence="7">ATCC 35185 / DSM 20758 / VPI D19B-28</strain>
    </source>
</reference>
<evidence type="ECO:0000256" key="1">
    <source>
        <dbReference type="ARBA" id="ARBA00010923"/>
    </source>
</evidence>
<feature type="domain" description="Type I restriction modification DNA specificity" evidence="5">
    <location>
        <begin position="3"/>
        <end position="102"/>
    </location>
</feature>
<dbReference type="AlphaFoldDB" id="C9LWI0"/>
<sequence length="124" mass="14154">MYGATAAKVAINRIPLTTNQACCNLKINEEMAEHRYVYHWLCSQYKTLKAKGQGSQSNINKNIIEKYPIPVPPLDVQQKIVSILDRFDTLCNDLTSGLPAEIAARKKQYEHYRDRLLTFPRSNG</sequence>
<dbReference type="GO" id="GO:0003677">
    <property type="term" value="F:DNA binding"/>
    <property type="evidence" value="ECO:0007669"/>
    <property type="project" value="UniProtKB-KW"/>
</dbReference>
<evidence type="ECO:0000256" key="3">
    <source>
        <dbReference type="ARBA" id="ARBA00023125"/>
    </source>
</evidence>
<organism evidence="6 7">
    <name type="scientific">Selenomonas sputigena (strain ATCC 35185 / DSM 20758 / CCUG 44933 / VPI D19B-28)</name>
    <dbReference type="NCBI Taxonomy" id="546271"/>
    <lineage>
        <taxon>Bacteria</taxon>
        <taxon>Bacillati</taxon>
        <taxon>Bacillota</taxon>
        <taxon>Negativicutes</taxon>
        <taxon>Selenomonadales</taxon>
        <taxon>Selenomonadaceae</taxon>
        <taxon>Selenomonas</taxon>
    </lineage>
</organism>
<proteinExistence type="inferred from homology"/>
<evidence type="ECO:0000313" key="6">
    <source>
        <dbReference type="EMBL" id="EEX76728.1"/>
    </source>
</evidence>
<dbReference type="GO" id="GO:0009307">
    <property type="term" value="P:DNA restriction-modification system"/>
    <property type="evidence" value="ECO:0007669"/>
    <property type="project" value="UniProtKB-KW"/>
</dbReference>
<dbReference type="Gene3D" id="3.90.220.20">
    <property type="entry name" value="DNA methylase specificity domains"/>
    <property type="match status" value="1"/>
</dbReference>
<dbReference type="SUPFAM" id="SSF116734">
    <property type="entry name" value="DNA methylase specificity domain"/>
    <property type="match status" value="1"/>
</dbReference>
<dbReference type="PANTHER" id="PTHR43140">
    <property type="entry name" value="TYPE-1 RESTRICTION ENZYME ECOKI SPECIFICITY PROTEIN"/>
    <property type="match status" value="1"/>
</dbReference>
<dbReference type="InterPro" id="IPR000055">
    <property type="entry name" value="Restrct_endonuc_typeI_TRD"/>
</dbReference>
<dbReference type="PANTHER" id="PTHR43140:SF1">
    <property type="entry name" value="TYPE I RESTRICTION ENZYME ECOKI SPECIFICITY SUBUNIT"/>
    <property type="match status" value="1"/>
</dbReference>
<comment type="caution">
    <text evidence="6">The sequence shown here is derived from an EMBL/GenBank/DDBJ whole genome shotgun (WGS) entry which is preliminary data.</text>
</comment>
<gene>
    <name evidence="6" type="ORF">SELSPUOL_01834</name>
</gene>
<dbReference type="EMBL" id="ACKP02000044">
    <property type="protein sequence ID" value="EEX76728.1"/>
    <property type="molecule type" value="Genomic_DNA"/>
</dbReference>
<evidence type="ECO:0000313" key="7">
    <source>
        <dbReference type="Proteomes" id="UP000003505"/>
    </source>
</evidence>
<evidence type="ECO:0000256" key="2">
    <source>
        <dbReference type="ARBA" id="ARBA00022747"/>
    </source>
</evidence>
<dbReference type="Pfam" id="PF01420">
    <property type="entry name" value="Methylase_S"/>
    <property type="match status" value="1"/>
</dbReference>
<comment type="similarity">
    <text evidence="1">Belongs to the type-I restriction system S methylase family.</text>
</comment>
<protein>
    <recommendedName>
        <fullName evidence="5">Type I restriction modification DNA specificity domain-containing protein</fullName>
    </recommendedName>
</protein>
<evidence type="ECO:0000259" key="5">
    <source>
        <dbReference type="Pfam" id="PF01420"/>
    </source>
</evidence>
<keyword evidence="3" id="KW-0238">DNA-binding</keyword>
<dbReference type="InterPro" id="IPR051212">
    <property type="entry name" value="Type-I_RE_S_subunit"/>
</dbReference>
<comment type="subunit">
    <text evidence="4">The methyltransferase is composed of M and S polypeptides.</text>
</comment>
<keyword evidence="2" id="KW-0680">Restriction system</keyword>
<name>C9LWI0_SELS3</name>
<dbReference type="InterPro" id="IPR044946">
    <property type="entry name" value="Restrct_endonuc_typeI_TRD_sf"/>
</dbReference>
<evidence type="ECO:0000256" key="4">
    <source>
        <dbReference type="ARBA" id="ARBA00038652"/>
    </source>
</evidence>